<dbReference type="EMBL" id="CP147846">
    <property type="protein sequence ID" value="WXG66881.1"/>
    <property type="molecule type" value="Genomic_DNA"/>
</dbReference>
<evidence type="ECO:0000313" key="11">
    <source>
        <dbReference type="Proteomes" id="UP001432000"/>
    </source>
</evidence>
<evidence type="ECO:0000256" key="1">
    <source>
        <dbReference type="ARBA" id="ARBA00004651"/>
    </source>
</evidence>
<evidence type="ECO:0000313" key="10">
    <source>
        <dbReference type="EMBL" id="WXG66881.1"/>
    </source>
</evidence>
<keyword evidence="3" id="KW-1003">Cell membrane</keyword>
<keyword evidence="6 7" id="KW-0472">Membrane</keyword>
<dbReference type="Gene3D" id="6.10.340.10">
    <property type="match status" value="1"/>
</dbReference>
<dbReference type="Proteomes" id="UP001432000">
    <property type="component" value="Chromosome"/>
</dbReference>
<dbReference type="SMART" id="SM00304">
    <property type="entry name" value="HAMP"/>
    <property type="match status" value="1"/>
</dbReference>
<evidence type="ECO:0000259" key="8">
    <source>
        <dbReference type="PROSITE" id="PS50125"/>
    </source>
</evidence>
<proteinExistence type="inferred from homology"/>
<evidence type="ECO:0000256" key="6">
    <source>
        <dbReference type="ARBA" id="ARBA00023136"/>
    </source>
</evidence>
<dbReference type="CDD" id="cd07302">
    <property type="entry name" value="CHD"/>
    <property type="match status" value="1"/>
</dbReference>
<gene>
    <name evidence="10" type="ORF">WDS16_16570</name>
</gene>
<dbReference type="SMART" id="SM00044">
    <property type="entry name" value="CYCc"/>
    <property type="match status" value="1"/>
</dbReference>
<dbReference type="PROSITE" id="PS50125">
    <property type="entry name" value="GUANYLATE_CYCLASE_2"/>
    <property type="match status" value="1"/>
</dbReference>
<evidence type="ECO:0000256" key="2">
    <source>
        <dbReference type="ARBA" id="ARBA00005381"/>
    </source>
</evidence>
<feature type="domain" description="HAMP" evidence="9">
    <location>
        <begin position="237"/>
        <end position="289"/>
    </location>
</feature>
<feature type="transmembrane region" description="Helical" evidence="7">
    <location>
        <begin position="12"/>
        <end position="34"/>
    </location>
</feature>
<dbReference type="RefSeq" id="WP_338886319.1">
    <property type="nucleotide sequence ID" value="NZ_CP147846.1"/>
</dbReference>
<dbReference type="InterPro" id="IPR050697">
    <property type="entry name" value="Adenylyl/Guanylyl_Cyclase_3/4"/>
</dbReference>
<keyword evidence="5 7" id="KW-1133">Transmembrane helix</keyword>
<evidence type="ECO:0000256" key="5">
    <source>
        <dbReference type="ARBA" id="ARBA00022989"/>
    </source>
</evidence>
<feature type="transmembrane region" description="Helical" evidence="7">
    <location>
        <begin position="107"/>
        <end position="124"/>
    </location>
</feature>
<reference evidence="10 11" key="1">
    <citation type="submission" date="2024-03" db="EMBL/GenBank/DDBJ databases">
        <title>Natural products discovery in diverse microorganisms through a two-stage MS feature dereplication strategy.</title>
        <authorList>
            <person name="Zhang R."/>
        </authorList>
    </citation>
    <scope>NUCLEOTIDE SEQUENCE [LARGE SCALE GENOMIC DNA]</scope>
    <source>
        <strain evidence="10 11">18930</strain>
    </source>
</reference>
<evidence type="ECO:0000256" key="3">
    <source>
        <dbReference type="ARBA" id="ARBA00022475"/>
    </source>
</evidence>
<evidence type="ECO:0000259" key="9">
    <source>
        <dbReference type="PROSITE" id="PS50885"/>
    </source>
</evidence>
<keyword evidence="11" id="KW-1185">Reference proteome</keyword>
<feature type="transmembrane region" description="Helical" evidence="7">
    <location>
        <begin position="175"/>
        <end position="199"/>
    </location>
</feature>
<feature type="domain" description="Guanylate cyclase" evidence="8">
    <location>
        <begin position="321"/>
        <end position="444"/>
    </location>
</feature>
<dbReference type="InterPro" id="IPR029787">
    <property type="entry name" value="Nucleotide_cyclase"/>
</dbReference>
<feature type="transmembrane region" description="Helical" evidence="7">
    <location>
        <begin position="130"/>
        <end position="151"/>
    </location>
</feature>
<comment type="similarity">
    <text evidence="2">Belongs to the adenylyl cyclase class-3 family.</text>
</comment>
<dbReference type="Pfam" id="PF00211">
    <property type="entry name" value="Guanylate_cyc"/>
    <property type="match status" value="1"/>
</dbReference>
<dbReference type="SUPFAM" id="SSF55073">
    <property type="entry name" value="Nucleotide cyclase"/>
    <property type="match status" value="1"/>
</dbReference>
<dbReference type="InterPro" id="IPR003660">
    <property type="entry name" value="HAMP_dom"/>
</dbReference>
<evidence type="ECO:0000256" key="4">
    <source>
        <dbReference type="ARBA" id="ARBA00022692"/>
    </source>
</evidence>
<feature type="transmembrane region" description="Helical" evidence="7">
    <location>
        <begin position="54"/>
        <end position="75"/>
    </location>
</feature>
<dbReference type="Gene3D" id="3.30.70.1230">
    <property type="entry name" value="Nucleotide cyclase"/>
    <property type="match status" value="1"/>
</dbReference>
<sequence>MTAQEARSIAVRYGLGLVVLNVFAAVQVTFVVALLARSETATVGSILTDPAFSVFRWIVPLGVSTGAIAGALLIVPTLRWITSSNAPTAGQARRAVRIPLHHTASHLALWLGFGFALAFLTRGIERDITILVIVGTIFGAVTTAGTGYLLTERALRPVSVRASAALPRARRELSVLARLVITWVVCTAFPVSAITLIVIAHSTGTPVEIPAPIELPILIVSAIALGTGLRGTILVARSVSEPVGEVSSAMAEIESGNTEVEVPVYDSSEIGDLQRGFNAMSTGLTERERLRDLFGRHVGTQVASRALEQSDFPRGDVQYAAVLFIDLVGSTAFAVDHPPERVAEALNEFLAIVVDTVDANLGFINKFEGDAALAIFGAPQPIDDPATGALRAARMLRVALRSLDSMDFGIGVAAGQVFAGDIGATQRYEYTVIGEPVNCAARLSDLAKSEPSRVLVAQQVVDRANADEAQLWRTLDPVILRGLSEATTIATVR</sequence>
<protein>
    <submittedName>
        <fullName evidence="10">Adenylate/guanylate cyclase domain-containing protein</fullName>
    </submittedName>
</protein>
<organism evidence="10 11">
    <name type="scientific">Rhodococcus sovatensis</name>
    <dbReference type="NCBI Taxonomy" id="1805840"/>
    <lineage>
        <taxon>Bacteria</taxon>
        <taxon>Bacillati</taxon>
        <taxon>Actinomycetota</taxon>
        <taxon>Actinomycetes</taxon>
        <taxon>Mycobacteriales</taxon>
        <taxon>Nocardiaceae</taxon>
        <taxon>Rhodococcus</taxon>
    </lineage>
</organism>
<evidence type="ECO:0000256" key="7">
    <source>
        <dbReference type="SAM" id="Phobius"/>
    </source>
</evidence>
<dbReference type="PANTHER" id="PTHR43081:SF17">
    <property type="entry name" value="BLL5647 PROTEIN"/>
    <property type="match status" value="1"/>
</dbReference>
<name>A0ABZ2PGP2_9NOCA</name>
<dbReference type="Pfam" id="PF00672">
    <property type="entry name" value="HAMP"/>
    <property type="match status" value="1"/>
</dbReference>
<dbReference type="InterPro" id="IPR001054">
    <property type="entry name" value="A/G_cyclase"/>
</dbReference>
<dbReference type="PANTHER" id="PTHR43081">
    <property type="entry name" value="ADENYLATE CYCLASE, TERMINAL-DIFFERENTIATION SPECIFIC-RELATED"/>
    <property type="match status" value="1"/>
</dbReference>
<dbReference type="PROSITE" id="PS50885">
    <property type="entry name" value="HAMP"/>
    <property type="match status" value="1"/>
</dbReference>
<accession>A0ABZ2PGP2</accession>
<dbReference type="CDD" id="cd06225">
    <property type="entry name" value="HAMP"/>
    <property type="match status" value="1"/>
</dbReference>
<comment type="subcellular location">
    <subcellularLocation>
        <location evidence="1">Cell membrane</location>
        <topology evidence="1">Multi-pass membrane protein</topology>
    </subcellularLocation>
</comment>
<dbReference type="SUPFAM" id="SSF158472">
    <property type="entry name" value="HAMP domain-like"/>
    <property type="match status" value="1"/>
</dbReference>
<keyword evidence="4 7" id="KW-0812">Transmembrane</keyword>